<proteinExistence type="inferred from homology"/>
<evidence type="ECO:0000256" key="5">
    <source>
        <dbReference type="ARBA" id="ARBA00023128"/>
    </source>
</evidence>
<evidence type="ECO:0000256" key="7">
    <source>
        <dbReference type="ARBA" id="ARBA00023186"/>
    </source>
</evidence>
<evidence type="ECO:0000256" key="6">
    <source>
        <dbReference type="ARBA" id="ARBA00023157"/>
    </source>
</evidence>
<dbReference type="AlphaFoldDB" id="A0A5E8C6Z3"/>
<dbReference type="GO" id="GO:0005758">
    <property type="term" value="C:mitochondrial intermembrane space"/>
    <property type="evidence" value="ECO:0007669"/>
    <property type="project" value="UniProtKB-SubCell"/>
</dbReference>
<dbReference type="RefSeq" id="XP_031856471.1">
    <property type="nucleotide sequence ID" value="XM_032000580.1"/>
</dbReference>
<dbReference type="InterPro" id="IPR007745">
    <property type="entry name" value="Cyt_c_oxidase_Cu-chaperone"/>
</dbReference>
<keyword evidence="6" id="KW-1015">Disulfide bond</keyword>
<dbReference type="OrthoDB" id="1915887at2759"/>
<comment type="similarity">
    <text evidence="2">Belongs to the COX17 family.</text>
</comment>
<evidence type="ECO:0000256" key="2">
    <source>
        <dbReference type="ARBA" id="ARBA00009241"/>
    </source>
</evidence>
<keyword evidence="10" id="KW-1185">Reference proteome</keyword>
<dbReference type="EMBL" id="CABVLU010000005">
    <property type="protein sequence ID" value="VVT57781.1"/>
    <property type="molecule type" value="Genomic_DNA"/>
</dbReference>
<accession>A0A5E8C6Z3</accession>
<evidence type="ECO:0000256" key="8">
    <source>
        <dbReference type="PIRSR" id="PIRSR607745-1"/>
    </source>
</evidence>
<dbReference type="Proteomes" id="UP000398389">
    <property type="component" value="Unassembled WGS sequence"/>
</dbReference>
<dbReference type="GeneID" id="43584680"/>
<keyword evidence="5" id="KW-0496">Mitochondrion</keyword>
<evidence type="ECO:0008006" key="11">
    <source>
        <dbReference type="Google" id="ProtNLM"/>
    </source>
</evidence>
<keyword evidence="4 8" id="KW-0186">Copper</keyword>
<dbReference type="GO" id="GO:0016531">
    <property type="term" value="F:copper chaperone activity"/>
    <property type="evidence" value="ECO:0007669"/>
    <property type="project" value="InterPro"/>
</dbReference>
<dbReference type="GO" id="GO:0005507">
    <property type="term" value="F:copper ion binding"/>
    <property type="evidence" value="ECO:0007669"/>
    <property type="project" value="InterPro"/>
</dbReference>
<organism evidence="9 10">
    <name type="scientific">Magnusiomyces paraingens</name>
    <dbReference type="NCBI Taxonomy" id="2606893"/>
    <lineage>
        <taxon>Eukaryota</taxon>
        <taxon>Fungi</taxon>
        <taxon>Dikarya</taxon>
        <taxon>Ascomycota</taxon>
        <taxon>Saccharomycotina</taxon>
        <taxon>Dipodascomycetes</taxon>
        <taxon>Dipodascales</taxon>
        <taxon>Dipodascaceae</taxon>
        <taxon>Magnusiomyces</taxon>
    </lineage>
</organism>
<feature type="binding site" evidence="8">
    <location>
        <position position="29"/>
    </location>
    <ligand>
        <name>Cu cation</name>
        <dbReference type="ChEBI" id="CHEBI:23378"/>
    </ligand>
</feature>
<dbReference type="PANTHER" id="PTHR16719:SF0">
    <property type="entry name" value="CYTOCHROME C OXIDASE COPPER CHAPERONE"/>
    <property type="match status" value="1"/>
</dbReference>
<dbReference type="SUPFAM" id="SSF47072">
    <property type="entry name" value="Cysteine alpha-hairpin motif"/>
    <property type="match status" value="1"/>
</dbReference>
<protein>
    <recommendedName>
        <fullName evidence="11">Cytochrome c oxidase copper chaperone</fullName>
    </recommendedName>
</protein>
<keyword evidence="3 8" id="KW-0479">Metal-binding</keyword>
<evidence type="ECO:0000313" key="9">
    <source>
        <dbReference type="EMBL" id="VVT57781.1"/>
    </source>
</evidence>
<dbReference type="PANTHER" id="PTHR16719">
    <property type="entry name" value="CYTOCHROME C OXIDASE COPPER CHAPERONE"/>
    <property type="match status" value="1"/>
</dbReference>
<evidence type="ECO:0000256" key="3">
    <source>
        <dbReference type="ARBA" id="ARBA00022723"/>
    </source>
</evidence>
<dbReference type="Gene3D" id="1.10.287.1130">
    <property type="entry name" value="CytochromE C oxidase copper chaperone"/>
    <property type="match status" value="1"/>
</dbReference>
<name>A0A5E8C6Z3_9ASCO</name>
<keyword evidence="7" id="KW-0143">Chaperone</keyword>
<evidence type="ECO:0000256" key="4">
    <source>
        <dbReference type="ARBA" id="ARBA00023008"/>
    </source>
</evidence>
<evidence type="ECO:0000256" key="1">
    <source>
        <dbReference type="ARBA" id="ARBA00004569"/>
    </source>
</evidence>
<evidence type="ECO:0000313" key="10">
    <source>
        <dbReference type="Proteomes" id="UP000398389"/>
    </source>
</evidence>
<dbReference type="PROSITE" id="PS51808">
    <property type="entry name" value="CHCH"/>
    <property type="match status" value="1"/>
</dbReference>
<feature type="binding site" evidence="8">
    <location>
        <position position="28"/>
    </location>
    <ligand>
        <name>Cu cation</name>
        <dbReference type="ChEBI" id="CHEBI:23378"/>
    </ligand>
</feature>
<comment type="subcellular location">
    <subcellularLocation>
        <location evidence="1">Mitochondrion intermembrane space</location>
    </subcellularLocation>
</comment>
<dbReference type="GO" id="GO:0033617">
    <property type="term" value="P:mitochondrial respiratory chain complex IV assembly"/>
    <property type="evidence" value="ECO:0007669"/>
    <property type="project" value="TreeGrafter"/>
</dbReference>
<gene>
    <name evidence="9" type="ORF">SAPINGB_P005866</name>
</gene>
<dbReference type="InterPro" id="IPR009069">
    <property type="entry name" value="Cys_alpha_HP_mot_SF"/>
</dbReference>
<reference evidence="9 10" key="1">
    <citation type="submission" date="2019-09" db="EMBL/GenBank/DDBJ databases">
        <authorList>
            <person name="Brejova B."/>
        </authorList>
    </citation>
    <scope>NUCLEOTIDE SEQUENCE [LARGE SCALE GENOMIC DNA]</scope>
</reference>
<dbReference type="Pfam" id="PF05051">
    <property type="entry name" value="COX17"/>
    <property type="match status" value="1"/>
</dbReference>
<sequence>MSAVTASPAAAIPATEAPACHVNKPKPCCVCKDEKSVRDECLLFNGQESGKCDEFITKYKTCMKGFGFEI</sequence>